<dbReference type="Proteomes" id="UP000267821">
    <property type="component" value="Unassembled WGS sequence"/>
</dbReference>
<evidence type="ECO:0000313" key="2">
    <source>
        <dbReference type="EMBL" id="RPB21107.1"/>
    </source>
</evidence>
<gene>
    <name evidence="2" type="ORF">L211DRAFT_851838</name>
</gene>
<feature type="compositionally biased region" description="Low complexity" evidence="1">
    <location>
        <begin position="246"/>
        <end position="260"/>
    </location>
</feature>
<feature type="compositionally biased region" description="Gly residues" evidence="1">
    <location>
        <begin position="261"/>
        <end position="271"/>
    </location>
</feature>
<feature type="region of interest" description="Disordered" evidence="1">
    <location>
        <begin position="231"/>
        <end position="287"/>
    </location>
</feature>
<evidence type="ECO:0000313" key="3">
    <source>
        <dbReference type="Proteomes" id="UP000267821"/>
    </source>
</evidence>
<proteinExistence type="predicted"/>
<keyword evidence="3" id="KW-1185">Reference proteome</keyword>
<organism evidence="2 3">
    <name type="scientific">Terfezia boudieri ATCC MYA-4762</name>
    <dbReference type="NCBI Taxonomy" id="1051890"/>
    <lineage>
        <taxon>Eukaryota</taxon>
        <taxon>Fungi</taxon>
        <taxon>Dikarya</taxon>
        <taxon>Ascomycota</taxon>
        <taxon>Pezizomycotina</taxon>
        <taxon>Pezizomycetes</taxon>
        <taxon>Pezizales</taxon>
        <taxon>Pezizaceae</taxon>
        <taxon>Terfezia</taxon>
    </lineage>
</organism>
<dbReference type="AlphaFoldDB" id="A0A3N4LDZ2"/>
<dbReference type="InParanoid" id="A0A3N4LDZ2"/>
<accession>A0A3N4LDZ2</accession>
<protein>
    <submittedName>
        <fullName evidence="2">Uncharacterized protein</fullName>
    </submittedName>
</protein>
<feature type="compositionally biased region" description="Low complexity" evidence="1">
    <location>
        <begin position="124"/>
        <end position="136"/>
    </location>
</feature>
<dbReference type="OrthoDB" id="10556728at2759"/>
<reference evidence="2 3" key="1">
    <citation type="journal article" date="2018" name="Nat. Ecol. Evol.">
        <title>Pezizomycetes genomes reveal the molecular basis of ectomycorrhizal truffle lifestyle.</title>
        <authorList>
            <person name="Murat C."/>
            <person name="Payen T."/>
            <person name="Noel B."/>
            <person name="Kuo A."/>
            <person name="Morin E."/>
            <person name="Chen J."/>
            <person name="Kohler A."/>
            <person name="Krizsan K."/>
            <person name="Balestrini R."/>
            <person name="Da Silva C."/>
            <person name="Montanini B."/>
            <person name="Hainaut M."/>
            <person name="Levati E."/>
            <person name="Barry K.W."/>
            <person name="Belfiori B."/>
            <person name="Cichocki N."/>
            <person name="Clum A."/>
            <person name="Dockter R.B."/>
            <person name="Fauchery L."/>
            <person name="Guy J."/>
            <person name="Iotti M."/>
            <person name="Le Tacon F."/>
            <person name="Lindquist E.A."/>
            <person name="Lipzen A."/>
            <person name="Malagnac F."/>
            <person name="Mello A."/>
            <person name="Molinier V."/>
            <person name="Miyauchi S."/>
            <person name="Poulain J."/>
            <person name="Riccioni C."/>
            <person name="Rubini A."/>
            <person name="Sitrit Y."/>
            <person name="Splivallo R."/>
            <person name="Traeger S."/>
            <person name="Wang M."/>
            <person name="Zifcakova L."/>
            <person name="Wipf D."/>
            <person name="Zambonelli A."/>
            <person name="Paolocci F."/>
            <person name="Nowrousian M."/>
            <person name="Ottonello S."/>
            <person name="Baldrian P."/>
            <person name="Spatafora J.W."/>
            <person name="Henrissat B."/>
            <person name="Nagy L.G."/>
            <person name="Aury J.M."/>
            <person name="Wincker P."/>
            <person name="Grigoriev I.V."/>
            <person name="Bonfante P."/>
            <person name="Martin F.M."/>
        </authorList>
    </citation>
    <scope>NUCLEOTIDE SEQUENCE [LARGE SCALE GENOMIC DNA]</scope>
    <source>
        <strain evidence="2 3">ATCC MYA-4762</strain>
    </source>
</reference>
<evidence type="ECO:0000256" key="1">
    <source>
        <dbReference type="SAM" id="MobiDB-lite"/>
    </source>
</evidence>
<feature type="region of interest" description="Disordered" evidence="1">
    <location>
        <begin position="111"/>
        <end position="147"/>
    </location>
</feature>
<dbReference type="EMBL" id="ML121564">
    <property type="protein sequence ID" value="RPB21107.1"/>
    <property type="molecule type" value="Genomic_DNA"/>
</dbReference>
<sequence length="302" mass="31476">MCQEQFFIHPLCHHFTTRRLTRCYPRGRSSQCTGKAIVSQHWASTQLCASCRAAGYPIGEVTTNPLPTPWATGPYYYPWYPYGPTWDPVIGWESESSWETGMPPPYTPSNTGATVGGGTSILSTSTPEAPTITTTPARPPPPALEATNPWARFMSHTPPLPAPPAAPRQHPWEQYLSHTPAPPVGNPWTLYQAPQAQPSARASLTAAPAANGNWNGWGGLMGTSAAPVAGAAGESGGNPRAALTRGNGNAVPSAPAAARGSGSGTLGGGSGSAARAADGEAKDLGDSGWAGFMVRSFRASQE</sequence>
<name>A0A3N4LDZ2_9PEZI</name>